<feature type="domain" description="Cytochrome c" evidence="6">
    <location>
        <begin position="202"/>
        <end position="318"/>
    </location>
</feature>
<dbReference type="RefSeq" id="WP_114482813.1">
    <property type="nucleotide sequence ID" value="NZ_QPJU01000003.1"/>
</dbReference>
<evidence type="ECO:0000256" key="4">
    <source>
        <dbReference type="PIRSR" id="PIRSR000018-50"/>
    </source>
</evidence>
<dbReference type="InterPro" id="IPR051459">
    <property type="entry name" value="Cytochrome_c-type_DH"/>
</dbReference>
<organism evidence="7 8">
    <name type="scientific">Extensimonas vulgaris</name>
    <dbReference type="NCBI Taxonomy" id="1031594"/>
    <lineage>
        <taxon>Bacteria</taxon>
        <taxon>Pseudomonadati</taxon>
        <taxon>Pseudomonadota</taxon>
        <taxon>Betaproteobacteria</taxon>
        <taxon>Burkholderiales</taxon>
        <taxon>Comamonadaceae</taxon>
        <taxon>Extensimonas</taxon>
    </lineage>
</organism>
<evidence type="ECO:0000256" key="3">
    <source>
        <dbReference type="ARBA" id="ARBA00023004"/>
    </source>
</evidence>
<feature type="binding site" description="covalent" evidence="4">
    <location>
        <position position="347"/>
    </location>
    <ligand>
        <name>heme c</name>
        <dbReference type="ChEBI" id="CHEBI:61717"/>
        <label>3</label>
    </ligand>
</feature>
<feature type="domain" description="Cytochrome c" evidence="6">
    <location>
        <begin position="54"/>
        <end position="157"/>
    </location>
</feature>
<dbReference type="InterPro" id="IPR014353">
    <property type="entry name" value="Membr-bd_ADH_cyt_c"/>
</dbReference>
<feature type="binding site" description="covalent" evidence="4">
    <location>
        <position position="350"/>
    </location>
    <ligand>
        <name>heme c</name>
        <dbReference type="ChEBI" id="CHEBI:61717"/>
        <label>3</label>
    </ligand>
</feature>
<feature type="binding site" description="covalent" evidence="4">
    <location>
        <position position="220"/>
    </location>
    <ligand>
        <name>heme c</name>
        <dbReference type="ChEBI" id="CHEBI:61717"/>
        <label>2</label>
    </ligand>
</feature>
<gene>
    <name evidence="7" type="ORF">DFR45_103101</name>
</gene>
<dbReference type="EMBL" id="QPJU01000003">
    <property type="protein sequence ID" value="RCX10117.1"/>
    <property type="molecule type" value="Genomic_DNA"/>
</dbReference>
<dbReference type="InterPro" id="IPR009056">
    <property type="entry name" value="Cyt_c-like_dom"/>
</dbReference>
<feature type="binding site" description="axial binding residue" evidence="5">
    <location>
        <position position="221"/>
    </location>
    <ligand>
        <name>heme c</name>
        <dbReference type="ChEBI" id="CHEBI:61717"/>
        <label>2</label>
    </ligand>
    <ligandPart>
        <name>Fe</name>
        <dbReference type="ChEBI" id="CHEBI:18248"/>
    </ligandPart>
</feature>
<feature type="binding site" description="covalent" evidence="4">
    <location>
        <position position="217"/>
    </location>
    <ligand>
        <name>heme c</name>
        <dbReference type="ChEBI" id="CHEBI:61717"/>
        <label>2</label>
    </ligand>
</feature>
<dbReference type="OrthoDB" id="9809720at2"/>
<dbReference type="InterPro" id="IPR036909">
    <property type="entry name" value="Cyt_c-like_dom_sf"/>
</dbReference>
<feature type="binding site" description="axial binding residue" evidence="5">
    <location>
        <position position="72"/>
    </location>
    <ligand>
        <name>heme c</name>
        <dbReference type="ChEBI" id="CHEBI:61717"/>
        <label>1</label>
    </ligand>
    <ligandPart>
        <name>Fe</name>
        <dbReference type="ChEBI" id="CHEBI:18248"/>
    </ligandPart>
</feature>
<dbReference type="SUPFAM" id="SSF46626">
    <property type="entry name" value="Cytochrome c"/>
    <property type="match status" value="3"/>
</dbReference>
<evidence type="ECO:0000259" key="6">
    <source>
        <dbReference type="PROSITE" id="PS51007"/>
    </source>
</evidence>
<keyword evidence="1 4" id="KW-0349">Heme</keyword>
<dbReference type="Gene3D" id="1.10.760.10">
    <property type="entry name" value="Cytochrome c-like domain"/>
    <property type="match status" value="2"/>
</dbReference>
<feature type="domain" description="Cytochrome c" evidence="6">
    <location>
        <begin position="334"/>
        <end position="424"/>
    </location>
</feature>
<feature type="binding site" description="covalent" evidence="4">
    <location>
        <position position="71"/>
    </location>
    <ligand>
        <name>heme c</name>
        <dbReference type="ChEBI" id="CHEBI:61717"/>
        <label>1</label>
    </ligand>
</feature>
<accession>A0A369API3</accession>
<keyword evidence="8" id="KW-1185">Reference proteome</keyword>
<protein>
    <submittedName>
        <fullName evidence="7">Cytochrome c</fullName>
    </submittedName>
</protein>
<dbReference type="GO" id="GO:0005506">
    <property type="term" value="F:iron ion binding"/>
    <property type="evidence" value="ECO:0007669"/>
    <property type="project" value="InterPro"/>
</dbReference>
<name>A0A369API3_9BURK</name>
<evidence type="ECO:0000313" key="8">
    <source>
        <dbReference type="Proteomes" id="UP000252174"/>
    </source>
</evidence>
<evidence type="ECO:0000256" key="5">
    <source>
        <dbReference type="PIRSR" id="PIRSR000018-51"/>
    </source>
</evidence>
<dbReference type="AlphaFoldDB" id="A0A369API3"/>
<dbReference type="PANTHER" id="PTHR35008">
    <property type="entry name" value="BLL4482 PROTEIN-RELATED"/>
    <property type="match status" value="1"/>
</dbReference>
<keyword evidence="2 5" id="KW-0479">Metal-binding</keyword>
<comment type="caution">
    <text evidence="7">The sequence shown here is derived from an EMBL/GenBank/DDBJ whole genome shotgun (WGS) entry which is preliminary data.</text>
</comment>
<sequence length="443" mass="46936">MKRVRWTLALVLLVLLVLAGAVGALLLRELQGAGEEGAAAARAPAAASAAAQADLRARGAYLARVGNCMGCHTARGGAPYAGGRPIETPFGTLYGPNLTPDAQTGLGRWTADDFWRALHHGRARDGRLLYPAFPYPDYTHVTRADADAIYAYLQSLPPVAQPSRAHALRFPYDTQLALAAWRVLFFTPGRGDGAAADPARDAQWNRGAYLVNGLAHCGACHTPRNLLGASRADRALGGGLIPAQNWYAPALDAASEAGVAHWPLDDVVALLRTGVTRAASATPQASVSGPMAEVVFGSTQYLSEEDARAMAVYLQALPERAAPPAPPIAAPPRRLMQRGAEIYHDHCAQCHGAQGQGERGAFPALAGNRAVLLAEPTNLVRMILQGGYAPATAGNPRPYGMPPYHQLLGDEDVAAVATFVRNAWGNHAAALDTIDVYHVRERR</sequence>
<evidence type="ECO:0000256" key="1">
    <source>
        <dbReference type="ARBA" id="ARBA00022617"/>
    </source>
</evidence>
<dbReference type="GO" id="GO:0016614">
    <property type="term" value="F:oxidoreductase activity, acting on CH-OH group of donors"/>
    <property type="evidence" value="ECO:0007669"/>
    <property type="project" value="InterPro"/>
</dbReference>
<keyword evidence="3 5" id="KW-0408">Iron</keyword>
<feature type="binding site" description="covalent" evidence="4">
    <location>
        <position position="68"/>
    </location>
    <ligand>
        <name>heme c</name>
        <dbReference type="ChEBI" id="CHEBI:61717"/>
        <label>1</label>
    </ligand>
</feature>
<dbReference type="PIRSF" id="PIRSF000018">
    <property type="entry name" value="Mb_ADH_cyt_c"/>
    <property type="match status" value="1"/>
</dbReference>
<comment type="cofactor">
    <cofactor evidence="4">
        <name>heme c</name>
        <dbReference type="ChEBI" id="CHEBI:61717"/>
    </cofactor>
    <text evidence="4">Binds 3 heme c groups covalently per subunit.</text>
</comment>
<evidence type="ECO:0000256" key="2">
    <source>
        <dbReference type="ARBA" id="ARBA00022723"/>
    </source>
</evidence>
<proteinExistence type="predicted"/>
<feature type="binding site" description="axial binding residue" evidence="5">
    <location>
        <position position="351"/>
    </location>
    <ligand>
        <name>heme c</name>
        <dbReference type="ChEBI" id="CHEBI:61717"/>
        <label>3</label>
    </ligand>
    <ligandPart>
        <name>Fe</name>
        <dbReference type="ChEBI" id="CHEBI:18248"/>
    </ligandPart>
</feature>
<evidence type="ECO:0000313" key="7">
    <source>
        <dbReference type="EMBL" id="RCX10117.1"/>
    </source>
</evidence>
<dbReference type="PROSITE" id="PS51007">
    <property type="entry name" value="CYTC"/>
    <property type="match status" value="3"/>
</dbReference>
<reference evidence="7 8" key="1">
    <citation type="submission" date="2018-07" db="EMBL/GenBank/DDBJ databases">
        <title>Genomic Encyclopedia of Type Strains, Phase IV (KMG-IV): sequencing the most valuable type-strain genomes for metagenomic binning, comparative biology and taxonomic classification.</title>
        <authorList>
            <person name="Goeker M."/>
        </authorList>
    </citation>
    <scope>NUCLEOTIDE SEQUENCE [LARGE SCALE GENOMIC DNA]</scope>
    <source>
        <strain evidence="7 8">DSM 100911</strain>
    </source>
</reference>
<dbReference type="Proteomes" id="UP000252174">
    <property type="component" value="Unassembled WGS sequence"/>
</dbReference>
<dbReference type="PANTHER" id="PTHR35008:SF4">
    <property type="entry name" value="BLL4482 PROTEIN"/>
    <property type="match status" value="1"/>
</dbReference>
<dbReference type="GO" id="GO:0016020">
    <property type="term" value="C:membrane"/>
    <property type="evidence" value="ECO:0007669"/>
    <property type="project" value="InterPro"/>
</dbReference>
<dbReference type="Pfam" id="PF00034">
    <property type="entry name" value="Cytochrom_C"/>
    <property type="match status" value="2"/>
</dbReference>
<dbReference type="GO" id="GO:0009055">
    <property type="term" value="F:electron transfer activity"/>
    <property type="evidence" value="ECO:0007669"/>
    <property type="project" value="InterPro"/>
</dbReference>
<dbReference type="GO" id="GO:0020037">
    <property type="term" value="F:heme binding"/>
    <property type="evidence" value="ECO:0007669"/>
    <property type="project" value="InterPro"/>
</dbReference>